<dbReference type="EMBL" id="CP121472">
    <property type="protein sequence ID" value="WPL16649.1"/>
    <property type="molecule type" value="Genomic_DNA"/>
</dbReference>
<dbReference type="InterPro" id="IPR029058">
    <property type="entry name" value="AB_hydrolase_fold"/>
</dbReference>
<reference evidence="3 4" key="1">
    <citation type="journal article" date="2023" name="Microorganisms">
        <title>Thiorhodovibrio frisius and Trv. litoralis spp. nov., Two Novel Members from a Clade of Fastidious Purple Sulfur Bacteria That Exhibit Unique Red-Shifted Light-Harvesting Capabilities.</title>
        <authorList>
            <person name="Methner A."/>
            <person name="Kuzyk S.B."/>
            <person name="Petersen J."/>
            <person name="Bauer S."/>
            <person name="Brinkmann H."/>
            <person name="Sichau K."/>
            <person name="Wanner G."/>
            <person name="Wolf J."/>
            <person name="Neumann-Schaal M."/>
            <person name="Henke P."/>
            <person name="Tank M."/>
            <person name="Sproer C."/>
            <person name="Bunk B."/>
            <person name="Overmann J."/>
        </authorList>
    </citation>
    <scope>NUCLEOTIDE SEQUENCE [LARGE SCALE GENOMIC DNA]</scope>
    <source>
        <strain evidence="3 4">DSM 6702</strain>
    </source>
</reference>
<protein>
    <submittedName>
        <fullName evidence="3">Alpha/beta hydrolase family protein</fullName>
    </submittedName>
</protein>
<evidence type="ECO:0000259" key="2">
    <source>
        <dbReference type="Pfam" id="PF00561"/>
    </source>
</evidence>
<dbReference type="InterPro" id="IPR000073">
    <property type="entry name" value="AB_hydrolase_1"/>
</dbReference>
<evidence type="ECO:0000256" key="1">
    <source>
        <dbReference type="SAM" id="MobiDB-lite"/>
    </source>
</evidence>
<accession>A0ABZ0S8N6</accession>
<organism evidence="3 4">
    <name type="scientific">Thiorhodovibrio winogradskyi</name>
    <dbReference type="NCBI Taxonomy" id="77007"/>
    <lineage>
        <taxon>Bacteria</taxon>
        <taxon>Pseudomonadati</taxon>
        <taxon>Pseudomonadota</taxon>
        <taxon>Gammaproteobacteria</taxon>
        <taxon>Chromatiales</taxon>
        <taxon>Chromatiaceae</taxon>
        <taxon>Thiorhodovibrio</taxon>
    </lineage>
</organism>
<dbReference type="GO" id="GO:0016787">
    <property type="term" value="F:hydrolase activity"/>
    <property type="evidence" value="ECO:0007669"/>
    <property type="project" value="UniProtKB-KW"/>
</dbReference>
<evidence type="ECO:0000313" key="4">
    <source>
        <dbReference type="Proteomes" id="UP001432180"/>
    </source>
</evidence>
<gene>
    <name evidence="3" type="ORF">Thiowin_01616</name>
</gene>
<keyword evidence="4" id="KW-1185">Reference proteome</keyword>
<keyword evidence="3" id="KW-0378">Hydrolase</keyword>
<dbReference type="Gene3D" id="3.40.50.1820">
    <property type="entry name" value="alpha/beta hydrolase"/>
    <property type="match status" value="1"/>
</dbReference>
<dbReference type="Proteomes" id="UP001432180">
    <property type="component" value="Chromosome"/>
</dbReference>
<feature type="region of interest" description="Disordered" evidence="1">
    <location>
        <begin position="262"/>
        <end position="295"/>
    </location>
</feature>
<dbReference type="Pfam" id="PF00561">
    <property type="entry name" value="Abhydrolase_1"/>
    <property type="match status" value="1"/>
</dbReference>
<feature type="domain" description="AB hydrolase-1" evidence="2">
    <location>
        <begin position="99"/>
        <end position="178"/>
    </location>
</feature>
<proteinExistence type="predicted"/>
<sequence length="321" mass="35896">MLAALLTGCTGSFEKSDILANHRDLTAGAIIAKGYQLRTYRHGQATPGQSLHVYLEGDGRPWLSRTRISPDPSPKRQLALELMALDPLPSLYLGRPCYFGQAQAPGCSPHLWTFARYSETVVATMAAALRQIMTEEHIEQLTLIGYSGGGVIAWLLAERLPEVTRLITIAANLNVEAWTRHHGYSPLTDSLDPSTRAPLRATVAHWHLIGTKDTQVPAYLSDNQIGPELQNARISRLNIDHNCCWTNRWPDILQCIQRAPSQQRMATRHPSDARQIRSNQQARHGQRGALSLPSCPDNRRHGGLCARASRWWLPRNPWISF</sequence>
<name>A0ABZ0S8N6_9GAMM</name>
<dbReference type="SUPFAM" id="SSF53474">
    <property type="entry name" value="alpha/beta-Hydrolases"/>
    <property type="match status" value="1"/>
</dbReference>
<evidence type="ECO:0000313" key="3">
    <source>
        <dbReference type="EMBL" id="WPL16649.1"/>
    </source>
</evidence>